<organism evidence="1 2">
    <name type="scientific">Puccinia sorghi</name>
    <dbReference type="NCBI Taxonomy" id="27349"/>
    <lineage>
        <taxon>Eukaryota</taxon>
        <taxon>Fungi</taxon>
        <taxon>Dikarya</taxon>
        <taxon>Basidiomycota</taxon>
        <taxon>Pucciniomycotina</taxon>
        <taxon>Pucciniomycetes</taxon>
        <taxon>Pucciniales</taxon>
        <taxon>Pucciniaceae</taxon>
        <taxon>Puccinia</taxon>
    </lineage>
</organism>
<dbReference type="EMBL" id="LAVV01011674">
    <property type="protein sequence ID" value="KNZ47493.1"/>
    <property type="molecule type" value="Genomic_DNA"/>
</dbReference>
<proteinExistence type="predicted"/>
<dbReference type="VEuPathDB" id="FungiDB:VP01_635g3"/>
<name>A0A0L6UG27_9BASI</name>
<keyword evidence="2" id="KW-1185">Reference proteome</keyword>
<gene>
    <name evidence="1" type="ORF">VP01_635g3</name>
</gene>
<dbReference type="AlphaFoldDB" id="A0A0L6UG27"/>
<evidence type="ECO:0000313" key="2">
    <source>
        <dbReference type="Proteomes" id="UP000037035"/>
    </source>
</evidence>
<protein>
    <submittedName>
        <fullName evidence="1">Putative signal peptide protein</fullName>
    </submittedName>
</protein>
<accession>A0A0L6UG27</accession>
<reference evidence="1 2" key="1">
    <citation type="submission" date="2015-08" db="EMBL/GenBank/DDBJ databases">
        <title>Next Generation Sequencing and Analysis of the Genome of Puccinia sorghi L Schw, the Causal Agent of Maize Common Rust.</title>
        <authorList>
            <person name="Rochi L."/>
            <person name="Burguener G."/>
            <person name="Darino M."/>
            <person name="Turjanski A."/>
            <person name="Kreff E."/>
            <person name="Dieguez M.J."/>
            <person name="Sacco F."/>
        </authorList>
    </citation>
    <scope>NUCLEOTIDE SEQUENCE [LARGE SCALE GENOMIC DNA]</scope>
    <source>
        <strain evidence="1 2">RO10H11247</strain>
    </source>
</reference>
<evidence type="ECO:0000313" key="1">
    <source>
        <dbReference type="EMBL" id="KNZ47493.1"/>
    </source>
</evidence>
<comment type="caution">
    <text evidence="1">The sequence shown here is derived from an EMBL/GenBank/DDBJ whole genome shotgun (WGS) entry which is preliminary data.</text>
</comment>
<dbReference type="Proteomes" id="UP000037035">
    <property type="component" value="Unassembled WGS sequence"/>
</dbReference>
<sequence>MLHLNNCLTTISGISLVLQLIEEREREDAPRKYIRAPRWEPWNDDRIPCIRFGEIFLLSTPL</sequence>